<dbReference type="GO" id="GO:0005524">
    <property type="term" value="F:ATP binding"/>
    <property type="evidence" value="ECO:0007669"/>
    <property type="project" value="UniProtKB-KW"/>
</dbReference>
<gene>
    <name evidence="7" type="primary">ytrB</name>
    <name evidence="7" type="ORF">STSP2_00658</name>
</gene>
<dbReference type="CDD" id="cd03230">
    <property type="entry name" value="ABC_DR_subfamily_A"/>
    <property type="match status" value="1"/>
</dbReference>
<comment type="similarity">
    <text evidence="1">Belongs to the ABC transporter superfamily.</text>
</comment>
<dbReference type="PROSITE" id="PS50893">
    <property type="entry name" value="ABC_TRANSPORTER_2"/>
    <property type="match status" value="1"/>
</dbReference>
<keyword evidence="5 7" id="KW-0067">ATP-binding</keyword>
<dbReference type="InterPro" id="IPR050763">
    <property type="entry name" value="ABC_transporter_ATP-binding"/>
</dbReference>
<feature type="domain" description="ABC transporter" evidence="6">
    <location>
        <begin position="7"/>
        <end position="233"/>
    </location>
</feature>
<keyword evidence="4" id="KW-0547">Nucleotide-binding</keyword>
<dbReference type="PANTHER" id="PTHR42711">
    <property type="entry name" value="ABC TRANSPORTER ATP-BINDING PROTEIN"/>
    <property type="match status" value="1"/>
</dbReference>
<dbReference type="GO" id="GO:0016887">
    <property type="term" value="F:ATP hydrolysis activity"/>
    <property type="evidence" value="ECO:0007669"/>
    <property type="project" value="InterPro"/>
</dbReference>
<dbReference type="SUPFAM" id="SSF52540">
    <property type="entry name" value="P-loop containing nucleoside triphosphate hydrolases"/>
    <property type="match status" value="1"/>
</dbReference>
<evidence type="ECO:0000256" key="4">
    <source>
        <dbReference type="ARBA" id="ARBA00022741"/>
    </source>
</evidence>
<evidence type="ECO:0000256" key="1">
    <source>
        <dbReference type="ARBA" id="ARBA00005417"/>
    </source>
</evidence>
<dbReference type="InterPro" id="IPR003439">
    <property type="entry name" value="ABC_transporter-like_ATP-bd"/>
</dbReference>
<reference evidence="8" key="1">
    <citation type="submission" date="2017-02" db="EMBL/GenBank/DDBJ databases">
        <title>Comparative genomics and description of representatives of a novel lineage of planctomycetes thriving in anoxic sediments.</title>
        <authorList>
            <person name="Spring S."/>
            <person name="Bunk B."/>
            <person name="Sproer C."/>
        </authorList>
    </citation>
    <scope>NUCLEOTIDE SEQUENCE [LARGE SCALE GENOMIC DNA]</scope>
    <source>
        <strain evidence="8">ST-NAGAB-D1</strain>
    </source>
</reference>
<evidence type="ECO:0000256" key="3">
    <source>
        <dbReference type="ARBA" id="ARBA00022458"/>
    </source>
</evidence>
<name>A0A1U9NIT9_9BACT</name>
<dbReference type="RefSeq" id="WP_146659780.1">
    <property type="nucleotide sequence ID" value="NZ_CP019791.1"/>
</dbReference>
<dbReference type="InterPro" id="IPR027417">
    <property type="entry name" value="P-loop_NTPase"/>
</dbReference>
<dbReference type="InterPro" id="IPR003593">
    <property type="entry name" value="AAA+_ATPase"/>
</dbReference>
<dbReference type="Proteomes" id="UP000189674">
    <property type="component" value="Chromosome"/>
</dbReference>
<dbReference type="AlphaFoldDB" id="A0A1U9NIT9"/>
<proteinExistence type="inferred from homology"/>
<dbReference type="Gene3D" id="3.40.50.300">
    <property type="entry name" value="P-loop containing nucleotide triphosphate hydrolases"/>
    <property type="match status" value="1"/>
</dbReference>
<protein>
    <submittedName>
        <fullName evidence="7">ABC transporter ATP-binding protein YtrB</fullName>
    </submittedName>
</protein>
<evidence type="ECO:0000256" key="5">
    <source>
        <dbReference type="ARBA" id="ARBA00022840"/>
    </source>
</evidence>
<dbReference type="Pfam" id="PF00005">
    <property type="entry name" value="ABC_tran"/>
    <property type="match status" value="1"/>
</dbReference>
<dbReference type="KEGG" id="alus:STSP2_00658"/>
<sequence length="294" mass="33023">MSGNVIVEMRDVVKWFGHVQALDHVSLDVRRGEIIGLLGANGAGKSTLLRCVIGLYLADRGTCRTFGVDAAKLGAVELGRIGYVHQEGELLDWMTVGQLIRYVSAYYDTWDRELEERYVADFDISLRDRVGALSPGQRQKVAILLAIGFGPELLILDEPASALDPLARRRFLDMLLGMIQEEGRSIIISSHILSDVEKVIDHAVIMQKGEILRDRSFDELREEYLRFRLTSLNGELPGELGFAGVLRCERNDRQAVLTVQHAGADELEVRAKELRCDIEFRPLSLEEIYELVVS</sequence>
<keyword evidence="3" id="KW-0536">Nodulation</keyword>
<accession>A0A1U9NIT9</accession>
<evidence type="ECO:0000313" key="8">
    <source>
        <dbReference type="Proteomes" id="UP000189674"/>
    </source>
</evidence>
<dbReference type="PROSITE" id="PS00211">
    <property type="entry name" value="ABC_TRANSPORTER_1"/>
    <property type="match status" value="1"/>
</dbReference>
<dbReference type="OrthoDB" id="9795548at2"/>
<dbReference type="InterPro" id="IPR017871">
    <property type="entry name" value="ABC_transporter-like_CS"/>
</dbReference>
<dbReference type="PANTHER" id="PTHR42711:SF5">
    <property type="entry name" value="ABC TRANSPORTER ATP-BINDING PROTEIN NATA"/>
    <property type="match status" value="1"/>
</dbReference>
<dbReference type="SMART" id="SM00382">
    <property type="entry name" value="AAA"/>
    <property type="match status" value="1"/>
</dbReference>
<evidence type="ECO:0000259" key="6">
    <source>
        <dbReference type="PROSITE" id="PS50893"/>
    </source>
</evidence>
<keyword evidence="2" id="KW-0813">Transport</keyword>
<evidence type="ECO:0000313" key="7">
    <source>
        <dbReference type="EMBL" id="AQT67510.1"/>
    </source>
</evidence>
<dbReference type="STRING" id="1936003.STSP2_00658"/>
<evidence type="ECO:0000256" key="2">
    <source>
        <dbReference type="ARBA" id="ARBA00022448"/>
    </source>
</evidence>
<dbReference type="EMBL" id="CP019791">
    <property type="protein sequence ID" value="AQT67510.1"/>
    <property type="molecule type" value="Genomic_DNA"/>
</dbReference>
<organism evidence="7 8">
    <name type="scientific">Anaerohalosphaera lusitana</name>
    <dbReference type="NCBI Taxonomy" id="1936003"/>
    <lineage>
        <taxon>Bacteria</taxon>
        <taxon>Pseudomonadati</taxon>
        <taxon>Planctomycetota</taxon>
        <taxon>Phycisphaerae</taxon>
        <taxon>Sedimentisphaerales</taxon>
        <taxon>Anaerohalosphaeraceae</taxon>
        <taxon>Anaerohalosphaera</taxon>
    </lineage>
</organism>
<keyword evidence="8" id="KW-1185">Reference proteome</keyword>